<organism evidence="1 2">
    <name type="scientific">Suillus luteus UH-Slu-Lm8-n1</name>
    <dbReference type="NCBI Taxonomy" id="930992"/>
    <lineage>
        <taxon>Eukaryota</taxon>
        <taxon>Fungi</taxon>
        <taxon>Dikarya</taxon>
        <taxon>Basidiomycota</taxon>
        <taxon>Agaricomycotina</taxon>
        <taxon>Agaricomycetes</taxon>
        <taxon>Agaricomycetidae</taxon>
        <taxon>Boletales</taxon>
        <taxon>Suillineae</taxon>
        <taxon>Suillaceae</taxon>
        <taxon>Suillus</taxon>
    </lineage>
</organism>
<dbReference type="AlphaFoldDB" id="A0A0D0BIR7"/>
<reference evidence="1 2" key="1">
    <citation type="submission" date="2014-04" db="EMBL/GenBank/DDBJ databases">
        <authorList>
            <consortium name="DOE Joint Genome Institute"/>
            <person name="Kuo A."/>
            <person name="Ruytinx J."/>
            <person name="Rineau F."/>
            <person name="Colpaert J."/>
            <person name="Kohler A."/>
            <person name="Nagy L.G."/>
            <person name="Floudas D."/>
            <person name="Copeland A."/>
            <person name="Barry K.W."/>
            <person name="Cichocki N."/>
            <person name="Veneault-Fourrey C."/>
            <person name="LaButti K."/>
            <person name="Lindquist E.A."/>
            <person name="Lipzen A."/>
            <person name="Lundell T."/>
            <person name="Morin E."/>
            <person name="Murat C."/>
            <person name="Sun H."/>
            <person name="Tunlid A."/>
            <person name="Henrissat B."/>
            <person name="Grigoriev I.V."/>
            <person name="Hibbett D.S."/>
            <person name="Martin F."/>
            <person name="Nordberg H.P."/>
            <person name="Cantor M.N."/>
            <person name="Hua S.X."/>
        </authorList>
    </citation>
    <scope>NUCLEOTIDE SEQUENCE [LARGE SCALE GENOMIC DNA]</scope>
    <source>
        <strain evidence="1 2">UH-Slu-Lm8-n1</strain>
    </source>
</reference>
<sequence>MMRRATGPSIFRLDSAEDLVWSSDLQSRAGGCCPRPDLSYSVASTIILSIHLDSTKHLAMGVNDLWDVCIHAVSVGRLRLSSKDDAVAKKWRELLATRPDISSGTSRVLPAAQPSSQ</sequence>
<protein>
    <submittedName>
        <fullName evidence="1">Uncharacterized protein</fullName>
    </submittedName>
</protein>
<gene>
    <name evidence="1" type="ORF">CY34DRAFT_804170</name>
</gene>
<keyword evidence="2" id="KW-1185">Reference proteome</keyword>
<dbReference type="HOGENOM" id="CLU_2086386_0_0_1"/>
<accession>A0A0D0BIR7</accession>
<name>A0A0D0BIR7_9AGAM</name>
<proteinExistence type="predicted"/>
<reference evidence="2" key="2">
    <citation type="submission" date="2015-01" db="EMBL/GenBank/DDBJ databases">
        <title>Evolutionary Origins and Diversification of the Mycorrhizal Mutualists.</title>
        <authorList>
            <consortium name="DOE Joint Genome Institute"/>
            <consortium name="Mycorrhizal Genomics Consortium"/>
            <person name="Kohler A."/>
            <person name="Kuo A."/>
            <person name="Nagy L.G."/>
            <person name="Floudas D."/>
            <person name="Copeland A."/>
            <person name="Barry K.W."/>
            <person name="Cichocki N."/>
            <person name="Veneault-Fourrey C."/>
            <person name="LaButti K."/>
            <person name="Lindquist E.A."/>
            <person name="Lipzen A."/>
            <person name="Lundell T."/>
            <person name="Morin E."/>
            <person name="Murat C."/>
            <person name="Riley R."/>
            <person name="Ohm R."/>
            <person name="Sun H."/>
            <person name="Tunlid A."/>
            <person name="Henrissat B."/>
            <person name="Grigoriev I.V."/>
            <person name="Hibbett D.S."/>
            <person name="Martin F."/>
        </authorList>
    </citation>
    <scope>NUCLEOTIDE SEQUENCE [LARGE SCALE GENOMIC DNA]</scope>
    <source>
        <strain evidence="2">UH-Slu-Lm8-n1</strain>
    </source>
</reference>
<evidence type="ECO:0000313" key="1">
    <source>
        <dbReference type="EMBL" id="KIK43088.1"/>
    </source>
</evidence>
<evidence type="ECO:0000313" key="2">
    <source>
        <dbReference type="Proteomes" id="UP000054485"/>
    </source>
</evidence>
<dbReference type="EMBL" id="KN835221">
    <property type="protein sequence ID" value="KIK43088.1"/>
    <property type="molecule type" value="Genomic_DNA"/>
</dbReference>
<dbReference type="Proteomes" id="UP000054485">
    <property type="component" value="Unassembled WGS sequence"/>
</dbReference>
<dbReference type="InParanoid" id="A0A0D0BIR7"/>